<evidence type="ECO:0000256" key="8">
    <source>
        <dbReference type="ARBA" id="ARBA00023002"/>
    </source>
</evidence>
<dbReference type="GO" id="GO:0030313">
    <property type="term" value="C:cell envelope"/>
    <property type="evidence" value="ECO:0007669"/>
    <property type="project" value="UniProtKB-SubCell"/>
</dbReference>
<reference evidence="14 15" key="1">
    <citation type="submission" date="2019-06" db="EMBL/GenBank/DDBJ databases">
        <title>Sequencing the genomes of 1000 actinobacteria strains.</title>
        <authorList>
            <person name="Klenk H.-P."/>
        </authorList>
    </citation>
    <scope>NUCLEOTIDE SEQUENCE [LARGE SCALE GENOMIC DNA]</scope>
    <source>
        <strain evidence="14 15">DSM 45301</strain>
    </source>
</reference>
<comment type="subunit">
    <text evidence="4">Heterodimer of a large and a small subunit.</text>
</comment>
<dbReference type="InterPro" id="IPR027394">
    <property type="entry name" value="Cytochrome-c3_hydrogenase_C"/>
</dbReference>
<dbReference type="Proteomes" id="UP000315677">
    <property type="component" value="Unassembled WGS sequence"/>
</dbReference>
<sequence>MAPTTNGQTPAERLLEILGPVDTFHDQEALGDFGMPARMMTEHLLEPVAKGSVTSRLGPLEKVHAFWFAGMSCDGCTVSVTGATTPSIESLLLGAHPGLPRLILHHPVVNVESGPNYLRAHEEAIQGKLDAPYVIILEGSITDETLAMDTGGYWVGQGEEPWGPNGEHRTVTTDEWIARLAPGAAASIAIGTCATWGGVPAAEGNPTGAMSLMDFLGKDYRSALGVPVVNIPGCAPVGDNFTETAAAILYFLQGFGPLPEFDELGRPAWLFGDTVHRHCVRGAYYEEGDFADDFGDKECLVEIGCWGPVVNCNITERGAINHHGGCMNAGGACIGCTMPGFPDKFTPFYTRSPGSAVSSTASRLMGGIIKPLRNITNAHLNREVRWDREGAVPSAWSREKSEPGVVADVFHRFYDKLRRSGDTARNPGEVWGKRVEATQRSGGSATATMAADDVHDRIGNGSDNHRADES</sequence>
<dbReference type="GO" id="GO:0008901">
    <property type="term" value="F:ferredoxin hydrogenase activity"/>
    <property type="evidence" value="ECO:0007669"/>
    <property type="project" value="InterPro"/>
</dbReference>
<evidence type="ECO:0000256" key="7">
    <source>
        <dbReference type="ARBA" id="ARBA00022729"/>
    </source>
</evidence>
<protein>
    <submittedName>
        <fullName evidence="14">Hydrogenase small subunit</fullName>
    </submittedName>
</protein>
<comment type="subcellular location">
    <subcellularLocation>
        <location evidence="2">Cell envelope</location>
    </subcellularLocation>
</comment>
<dbReference type="Gene3D" id="3.40.50.700">
    <property type="entry name" value="NADH:ubiquinone oxidoreductase-like, 20kDa subunit"/>
    <property type="match status" value="1"/>
</dbReference>
<evidence type="ECO:0000256" key="1">
    <source>
        <dbReference type="ARBA" id="ARBA00001966"/>
    </source>
</evidence>
<dbReference type="Pfam" id="PF14720">
    <property type="entry name" value="NiFe_hyd_SSU_C"/>
    <property type="match status" value="1"/>
</dbReference>
<dbReference type="PANTHER" id="PTHR30013">
    <property type="entry name" value="NIFE / NIFESE HYDROGENASE SMALL SUBUNIT FAMILY MEMBER"/>
    <property type="match status" value="1"/>
</dbReference>
<comment type="similarity">
    <text evidence="3">Belongs to the [NiFe]/[NiFeSe] hydrogenase small subunit family.</text>
</comment>
<keyword evidence="5" id="KW-0004">4Fe-4S</keyword>
<dbReference type="Pfam" id="PF01058">
    <property type="entry name" value="Oxidored_q6"/>
    <property type="match status" value="1"/>
</dbReference>
<evidence type="ECO:0000313" key="15">
    <source>
        <dbReference type="Proteomes" id="UP000315677"/>
    </source>
</evidence>
<name>A0A543DP40_9PSEU</name>
<feature type="compositionally biased region" description="Polar residues" evidence="11">
    <location>
        <begin position="438"/>
        <end position="447"/>
    </location>
</feature>
<dbReference type="InterPro" id="IPR037148">
    <property type="entry name" value="NiFe-Hase_small_C_sf"/>
</dbReference>
<dbReference type="GO" id="GO:0046872">
    <property type="term" value="F:metal ion binding"/>
    <property type="evidence" value="ECO:0007669"/>
    <property type="project" value="UniProtKB-KW"/>
</dbReference>
<feature type="region of interest" description="Disordered" evidence="11">
    <location>
        <begin position="436"/>
        <end position="470"/>
    </location>
</feature>
<dbReference type="GO" id="GO:0016020">
    <property type="term" value="C:membrane"/>
    <property type="evidence" value="ECO:0007669"/>
    <property type="project" value="TreeGrafter"/>
</dbReference>
<keyword evidence="15" id="KW-1185">Reference proteome</keyword>
<evidence type="ECO:0000259" key="12">
    <source>
        <dbReference type="Pfam" id="PF01058"/>
    </source>
</evidence>
<dbReference type="InterPro" id="IPR037024">
    <property type="entry name" value="NiFe_Hase_small_N_sf"/>
</dbReference>
<accession>A0A543DP40</accession>
<gene>
    <name evidence="14" type="ORF">FB558_3646</name>
</gene>
<dbReference type="PANTHER" id="PTHR30013:SF5">
    <property type="entry name" value="HYDROGENASE SMALL SUBUNIT"/>
    <property type="match status" value="1"/>
</dbReference>
<evidence type="ECO:0000256" key="5">
    <source>
        <dbReference type="ARBA" id="ARBA00022485"/>
    </source>
</evidence>
<keyword evidence="10" id="KW-0411">Iron-sulfur</keyword>
<feature type="domain" description="NADH:ubiquinone oxidoreductase-like 20kDa subunit" evidence="12">
    <location>
        <begin position="73"/>
        <end position="247"/>
    </location>
</feature>
<organism evidence="14 15">
    <name type="scientific">Pseudonocardia kunmingensis</name>
    <dbReference type="NCBI Taxonomy" id="630975"/>
    <lineage>
        <taxon>Bacteria</taxon>
        <taxon>Bacillati</taxon>
        <taxon>Actinomycetota</taxon>
        <taxon>Actinomycetes</taxon>
        <taxon>Pseudonocardiales</taxon>
        <taxon>Pseudonocardiaceae</taxon>
        <taxon>Pseudonocardia</taxon>
    </lineage>
</organism>
<dbReference type="AlphaFoldDB" id="A0A543DP40"/>
<evidence type="ECO:0000256" key="11">
    <source>
        <dbReference type="SAM" id="MobiDB-lite"/>
    </source>
</evidence>
<dbReference type="InterPro" id="IPR001821">
    <property type="entry name" value="NiFe_hydrogenase_ssu"/>
</dbReference>
<evidence type="ECO:0000256" key="10">
    <source>
        <dbReference type="ARBA" id="ARBA00023014"/>
    </source>
</evidence>
<comment type="cofactor">
    <cofactor evidence="1">
        <name>[4Fe-4S] cluster</name>
        <dbReference type="ChEBI" id="CHEBI:49883"/>
    </cofactor>
</comment>
<dbReference type="EMBL" id="VFPA01000002">
    <property type="protein sequence ID" value="TQM11102.1"/>
    <property type="molecule type" value="Genomic_DNA"/>
</dbReference>
<evidence type="ECO:0000256" key="6">
    <source>
        <dbReference type="ARBA" id="ARBA00022723"/>
    </source>
</evidence>
<evidence type="ECO:0000256" key="2">
    <source>
        <dbReference type="ARBA" id="ARBA00004196"/>
    </source>
</evidence>
<proteinExistence type="inferred from homology"/>
<dbReference type="GO" id="GO:0009375">
    <property type="term" value="C:ferredoxin hydrogenase complex"/>
    <property type="evidence" value="ECO:0007669"/>
    <property type="project" value="InterPro"/>
</dbReference>
<dbReference type="GO" id="GO:0044569">
    <property type="term" value="C:[Ni-Fe] hydrogenase complex"/>
    <property type="evidence" value="ECO:0007669"/>
    <property type="project" value="TreeGrafter"/>
</dbReference>
<dbReference type="Gene3D" id="4.10.480.10">
    <property type="entry name" value="Cytochrome-c3 hydrogenase, C-terminal domain"/>
    <property type="match status" value="1"/>
</dbReference>
<dbReference type="GO" id="GO:0051539">
    <property type="term" value="F:4 iron, 4 sulfur cluster binding"/>
    <property type="evidence" value="ECO:0007669"/>
    <property type="project" value="UniProtKB-KW"/>
</dbReference>
<dbReference type="InterPro" id="IPR006137">
    <property type="entry name" value="NADH_UbQ_OxRdtase-like_20kDa"/>
</dbReference>
<evidence type="ECO:0000259" key="13">
    <source>
        <dbReference type="Pfam" id="PF14720"/>
    </source>
</evidence>
<dbReference type="GO" id="GO:0009061">
    <property type="term" value="P:anaerobic respiration"/>
    <property type="evidence" value="ECO:0007669"/>
    <property type="project" value="TreeGrafter"/>
</dbReference>
<dbReference type="SUPFAM" id="SSF56770">
    <property type="entry name" value="HydA/Nqo6-like"/>
    <property type="match status" value="1"/>
</dbReference>
<evidence type="ECO:0000256" key="3">
    <source>
        <dbReference type="ARBA" id="ARBA00006605"/>
    </source>
</evidence>
<feature type="compositionally biased region" description="Basic and acidic residues" evidence="11">
    <location>
        <begin position="452"/>
        <end position="470"/>
    </location>
</feature>
<evidence type="ECO:0000256" key="9">
    <source>
        <dbReference type="ARBA" id="ARBA00023004"/>
    </source>
</evidence>
<evidence type="ECO:0000256" key="4">
    <source>
        <dbReference type="ARBA" id="ARBA00011771"/>
    </source>
</evidence>
<comment type="caution">
    <text evidence="14">The sequence shown here is derived from an EMBL/GenBank/DDBJ whole genome shotgun (WGS) entry which is preliminary data.</text>
</comment>
<feature type="domain" description="Cytochrome-c3 hydrogenase C-terminal" evidence="13">
    <location>
        <begin position="271"/>
        <end position="349"/>
    </location>
</feature>
<evidence type="ECO:0000313" key="14">
    <source>
        <dbReference type="EMBL" id="TQM11102.1"/>
    </source>
</evidence>
<keyword evidence="7" id="KW-0732">Signal</keyword>
<dbReference type="GO" id="GO:0009055">
    <property type="term" value="F:electron transfer activity"/>
    <property type="evidence" value="ECO:0007669"/>
    <property type="project" value="TreeGrafter"/>
</dbReference>
<keyword evidence="8" id="KW-0560">Oxidoreductase</keyword>
<keyword evidence="6" id="KW-0479">Metal-binding</keyword>
<keyword evidence="9" id="KW-0408">Iron</keyword>